<evidence type="ECO:0000313" key="7">
    <source>
        <dbReference type="EMBL" id="WZO33559.1"/>
    </source>
</evidence>
<feature type="domain" description="DUF202" evidence="6">
    <location>
        <begin position="6"/>
        <end position="69"/>
    </location>
</feature>
<evidence type="ECO:0000256" key="5">
    <source>
        <dbReference type="SAM" id="Phobius"/>
    </source>
</evidence>
<comment type="subcellular location">
    <subcellularLocation>
        <location evidence="1">Endomembrane system</location>
        <topology evidence="1">Multi-pass membrane protein</topology>
    </subcellularLocation>
</comment>
<reference evidence="7" key="1">
    <citation type="submission" date="2024-04" db="EMBL/GenBank/DDBJ databases">
        <authorList>
            <person name="Roder T."/>
            <person name="Oberhansli S."/>
            <person name="Kreuzer M."/>
        </authorList>
    </citation>
    <scope>NUCLEOTIDE SEQUENCE</scope>
    <source>
        <strain evidence="7">LWS13-1.2</strain>
    </source>
</reference>
<dbReference type="EMBL" id="CP151632">
    <property type="protein sequence ID" value="WZO33559.1"/>
    <property type="molecule type" value="Genomic_DNA"/>
</dbReference>
<keyword evidence="4 5" id="KW-0472">Membrane</keyword>
<evidence type="ECO:0000256" key="3">
    <source>
        <dbReference type="ARBA" id="ARBA00022989"/>
    </source>
</evidence>
<gene>
    <name evidence="7" type="ORF">MRBLWS13_001188</name>
</gene>
<feature type="transmembrane region" description="Helical" evidence="5">
    <location>
        <begin position="44"/>
        <end position="63"/>
    </location>
</feature>
<dbReference type="RefSeq" id="WP_349428103.1">
    <property type="nucleotide sequence ID" value="NZ_CP151632.1"/>
</dbReference>
<dbReference type="Pfam" id="PF02656">
    <property type="entry name" value="DUF202"/>
    <property type="match status" value="1"/>
</dbReference>
<feature type="transmembrane region" description="Helical" evidence="5">
    <location>
        <begin position="89"/>
        <end position="112"/>
    </location>
</feature>
<accession>A0AAU6S9J0</accession>
<dbReference type="InterPro" id="IPR003807">
    <property type="entry name" value="DUF202"/>
</dbReference>
<sequence length="113" mass="12200">MTELFDPGLQPERTELAWRRTALALGAGSIVAMRLIPAAFGSGWWILVGAAGLVMSGISWLWARRRYRAFNDTLARDGDRGRMPGARPLLALTLFTLGAAILSFAVVITVAVS</sequence>
<evidence type="ECO:0000256" key="2">
    <source>
        <dbReference type="ARBA" id="ARBA00022692"/>
    </source>
</evidence>
<evidence type="ECO:0000256" key="1">
    <source>
        <dbReference type="ARBA" id="ARBA00004127"/>
    </source>
</evidence>
<evidence type="ECO:0000259" key="6">
    <source>
        <dbReference type="Pfam" id="PF02656"/>
    </source>
</evidence>
<protein>
    <submittedName>
        <fullName evidence="7">DUF202 domain-containing protein</fullName>
    </submittedName>
</protein>
<dbReference type="AlphaFoldDB" id="A0AAU6S9J0"/>
<organism evidence="7">
    <name type="scientific">Microbacterium sp. LWS13-1.2</name>
    <dbReference type="NCBI Taxonomy" id="3135264"/>
    <lineage>
        <taxon>Bacteria</taxon>
        <taxon>Bacillati</taxon>
        <taxon>Actinomycetota</taxon>
        <taxon>Actinomycetes</taxon>
        <taxon>Micrococcales</taxon>
        <taxon>Microbacteriaceae</taxon>
        <taxon>Microbacterium</taxon>
    </lineage>
</organism>
<keyword evidence="3 5" id="KW-1133">Transmembrane helix</keyword>
<evidence type="ECO:0000256" key="4">
    <source>
        <dbReference type="ARBA" id="ARBA00023136"/>
    </source>
</evidence>
<keyword evidence="2 5" id="KW-0812">Transmembrane</keyword>
<proteinExistence type="predicted"/>
<name>A0AAU6S9J0_9MICO</name>
<dbReference type="GO" id="GO:0012505">
    <property type="term" value="C:endomembrane system"/>
    <property type="evidence" value="ECO:0007669"/>
    <property type="project" value="UniProtKB-SubCell"/>
</dbReference>